<dbReference type="SUPFAM" id="SSF48264">
    <property type="entry name" value="Cytochrome P450"/>
    <property type="match status" value="1"/>
</dbReference>
<evidence type="ECO:0000256" key="5">
    <source>
        <dbReference type="SAM" id="Phobius"/>
    </source>
</evidence>
<dbReference type="EMBL" id="CAUEEQ010076310">
    <property type="protein sequence ID" value="CAJ0966685.1"/>
    <property type="molecule type" value="Genomic_DNA"/>
</dbReference>
<reference evidence="6" key="1">
    <citation type="submission" date="2023-07" db="EMBL/GenBank/DDBJ databases">
        <authorList>
            <person name="Stuckert A."/>
        </authorList>
    </citation>
    <scope>NUCLEOTIDE SEQUENCE</scope>
</reference>
<dbReference type="PANTHER" id="PTHR24300:SF346">
    <property type="entry name" value="CYTOCHROME P450 2C44"/>
    <property type="match status" value="1"/>
</dbReference>
<organism evidence="6 7">
    <name type="scientific">Ranitomeya imitator</name>
    <name type="common">mimic poison frog</name>
    <dbReference type="NCBI Taxonomy" id="111125"/>
    <lineage>
        <taxon>Eukaryota</taxon>
        <taxon>Metazoa</taxon>
        <taxon>Chordata</taxon>
        <taxon>Craniata</taxon>
        <taxon>Vertebrata</taxon>
        <taxon>Euteleostomi</taxon>
        <taxon>Amphibia</taxon>
        <taxon>Batrachia</taxon>
        <taxon>Anura</taxon>
        <taxon>Neobatrachia</taxon>
        <taxon>Hyloidea</taxon>
        <taxon>Dendrobatidae</taxon>
        <taxon>Dendrobatinae</taxon>
        <taxon>Ranitomeya</taxon>
    </lineage>
</organism>
<keyword evidence="5" id="KW-0472">Membrane</keyword>
<keyword evidence="4" id="KW-0408">Iron</keyword>
<proteinExistence type="inferred from homology"/>
<keyword evidence="7" id="KW-1185">Reference proteome</keyword>
<evidence type="ECO:0008006" key="8">
    <source>
        <dbReference type="Google" id="ProtNLM"/>
    </source>
</evidence>
<sequence>MDQQNVIVVLIGAITFILVFFYWKYAWERRKMPPGPFPLPIVGNFLKIQRDGLIPSLTKMARTYGPIYTVYFGTKPIVVLTGYQIIKEALVDMGDAFLNRGAIPLVESILNHAGSTSTLLSSTAV</sequence>
<evidence type="ECO:0000256" key="4">
    <source>
        <dbReference type="ARBA" id="ARBA00023004"/>
    </source>
</evidence>
<evidence type="ECO:0000313" key="6">
    <source>
        <dbReference type="EMBL" id="CAJ0966685.1"/>
    </source>
</evidence>
<dbReference type="InterPro" id="IPR036396">
    <property type="entry name" value="Cyt_P450_sf"/>
</dbReference>
<dbReference type="InterPro" id="IPR001128">
    <property type="entry name" value="Cyt_P450"/>
</dbReference>
<gene>
    <name evidence="6" type="ORF">RIMI_LOCUS21555398</name>
</gene>
<keyword evidence="5" id="KW-0812">Transmembrane</keyword>
<dbReference type="InterPro" id="IPR050182">
    <property type="entry name" value="Cytochrome_P450_fam2"/>
</dbReference>
<evidence type="ECO:0000256" key="3">
    <source>
        <dbReference type="ARBA" id="ARBA00022723"/>
    </source>
</evidence>
<protein>
    <recommendedName>
        <fullName evidence="8">Cytochrome P450</fullName>
    </recommendedName>
</protein>
<dbReference type="Proteomes" id="UP001176940">
    <property type="component" value="Unassembled WGS sequence"/>
</dbReference>
<dbReference type="PRINTS" id="PR00463">
    <property type="entry name" value="EP450I"/>
</dbReference>
<evidence type="ECO:0000313" key="7">
    <source>
        <dbReference type="Proteomes" id="UP001176940"/>
    </source>
</evidence>
<dbReference type="PANTHER" id="PTHR24300">
    <property type="entry name" value="CYTOCHROME P450 508A4-RELATED"/>
    <property type="match status" value="1"/>
</dbReference>
<dbReference type="Pfam" id="PF00067">
    <property type="entry name" value="p450"/>
    <property type="match status" value="1"/>
</dbReference>
<dbReference type="Gene3D" id="1.10.630.10">
    <property type="entry name" value="Cytochrome P450"/>
    <property type="match status" value="1"/>
</dbReference>
<keyword evidence="3" id="KW-0479">Metal-binding</keyword>
<comment type="caution">
    <text evidence="6">The sequence shown here is derived from an EMBL/GenBank/DDBJ whole genome shotgun (WGS) entry which is preliminary data.</text>
</comment>
<keyword evidence="5" id="KW-1133">Transmembrane helix</keyword>
<evidence type="ECO:0000256" key="2">
    <source>
        <dbReference type="ARBA" id="ARBA00010617"/>
    </source>
</evidence>
<accession>A0ABN9MQZ1</accession>
<dbReference type="InterPro" id="IPR002401">
    <property type="entry name" value="Cyt_P450_E_grp-I"/>
</dbReference>
<comment type="cofactor">
    <cofactor evidence="1">
        <name>heme</name>
        <dbReference type="ChEBI" id="CHEBI:30413"/>
    </cofactor>
</comment>
<comment type="similarity">
    <text evidence="2">Belongs to the cytochrome P450 family.</text>
</comment>
<name>A0ABN9MQZ1_9NEOB</name>
<feature type="transmembrane region" description="Helical" evidence="5">
    <location>
        <begin position="6"/>
        <end position="23"/>
    </location>
</feature>
<evidence type="ECO:0000256" key="1">
    <source>
        <dbReference type="ARBA" id="ARBA00001971"/>
    </source>
</evidence>